<dbReference type="PANTHER" id="PTHR46772:SF8">
    <property type="entry name" value="TRANSCRIPTION FACTOR BHLH95"/>
    <property type="match status" value="1"/>
</dbReference>
<protein>
    <recommendedName>
        <fullName evidence="4">BHLH domain-containing protein</fullName>
    </recommendedName>
</protein>
<evidence type="ECO:0000259" key="4">
    <source>
        <dbReference type="PROSITE" id="PS50888"/>
    </source>
</evidence>
<sequence>MAIDYTSDPEVVEESNGKPEYGVRGGIDAKERHKLLERERRKSMTQLFSSLHSLLPNSKTIRNEQSAILDALIWYIPKAVDRLRSLQTSTDDASSSTTSSVLSNQKFSSLPAFKGSDNKKNKATSAANTVSDCDIRIAPEPSSSVALRVRGDRANVTLVTKSTTPQNVLIPADVLDELENHQLELVRSTHCRDATKVLHHFETKICDELEKSPAELQARLQELAKKLQKPPRKSTLLKRTFDQIE</sequence>
<evidence type="ECO:0000256" key="1">
    <source>
        <dbReference type="ARBA" id="ARBA00023015"/>
    </source>
</evidence>
<dbReference type="OrthoDB" id="6106870at2759"/>
<proteinExistence type="predicted"/>
<evidence type="ECO:0000313" key="5">
    <source>
        <dbReference type="EMBL" id="RZC56822.1"/>
    </source>
</evidence>
<dbReference type="GO" id="GO:0046983">
    <property type="term" value="F:protein dimerization activity"/>
    <property type="evidence" value="ECO:0007669"/>
    <property type="project" value="InterPro"/>
</dbReference>
<dbReference type="AlphaFoldDB" id="A0A4Y7J9U1"/>
<keyword evidence="2" id="KW-0804">Transcription</keyword>
<dbReference type="PANTHER" id="PTHR46772">
    <property type="entry name" value="BHLH DOMAIN-CONTAINING PROTEIN"/>
    <property type="match status" value="1"/>
</dbReference>
<feature type="region of interest" description="Disordered" evidence="3">
    <location>
        <begin position="1"/>
        <end position="26"/>
    </location>
</feature>
<organism evidence="5 6">
    <name type="scientific">Papaver somniferum</name>
    <name type="common">Opium poppy</name>
    <dbReference type="NCBI Taxonomy" id="3469"/>
    <lineage>
        <taxon>Eukaryota</taxon>
        <taxon>Viridiplantae</taxon>
        <taxon>Streptophyta</taxon>
        <taxon>Embryophyta</taxon>
        <taxon>Tracheophyta</taxon>
        <taxon>Spermatophyta</taxon>
        <taxon>Magnoliopsida</taxon>
        <taxon>Ranunculales</taxon>
        <taxon>Papaveraceae</taxon>
        <taxon>Papaveroideae</taxon>
        <taxon>Papaver</taxon>
    </lineage>
</organism>
<accession>A0A4Y7J9U1</accession>
<keyword evidence="1" id="KW-0805">Transcription regulation</keyword>
<dbReference type="PROSITE" id="PS50888">
    <property type="entry name" value="BHLH"/>
    <property type="match status" value="1"/>
</dbReference>
<dbReference type="Pfam" id="PF00010">
    <property type="entry name" value="HLH"/>
    <property type="match status" value="1"/>
</dbReference>
<gene>
    <name evidence="5" type="ORF">C5167_015673</name>
</gene>
<feature type="domain" description="BHLH" evidence="4">
    <location>
        <begin position="28"/>
        <end position="79"/>
    </location>
</feature>
<evidence type="ECO:0000256" key="2">
    <source>
        <dbReference type="ARBA" id="ARBA00023163"/>
    </source>
</evidence>
<dbReference type="InterPro" id="IPR044278">
    <property type="entry name" value="BHLH95-like"/>
</dbReference>
<dbReference type="GO" id="GO:0009960">
    <property type="term" value="P:endosperm development"/>
    <property type="evidence" value="ECO:0007669"/>
    <property type="project" value="InterPro"/>
</dbReference>
<dbReference type="Gene3D" id="4.10.280.10">
    <property type="entry name" value="Helix-loop-helix DNA-binding domain"/>
    <property type="match status" value="1"/>
</dbReference>
<dbReference type="InterPro" id="IPR036638">
    <property type="entry name" value="HLH_DNA-bd_sf"/>
</dbReference>
<name>A0A4Y7J9U1_PAPSO</name>
<dbReference type="GO" id="GO:0003700">
    <property type="term" value="F:DNA-binding transcription factor activity"/>
    <property type="evidence" value="ECO:0007669"/>
    <property type="project" value="InterPro"/>
</dbReference>
<evidence type="ECO:0000313" key="6">
    <source>
        <dbReference type="Proteomes" id="UP000316621"/>
    </source>
</evidence>
<reference evidence="5 6" key="1">
    <citation type="journal article" date="2018" name="Science">
        <title>The opium poppy genome and morphinan production.</title>
        <authorList>
            <person name="Guo L."/>
            <person name="Winzer T."/>
            <person name="Yang X."/>
            <person name="Li Y."/>
            <person name="Ning Z."/>
            <person name="He Z."/>
            <person name="Teodor R."/>
            <person name="Lu Y."/>
            <person name="Bowser T.A."/>
            <person name="Graham I.A."/>
            <person name="Ye K."/>
        </authorList>
    </citation>
    <scope>NUCLEOTIDE SEQUENCE [LARGE SCALE GENOMIC DNA]</scope>
    <source>
        <strain evidence="6">cv. HN1</strain>
        <tissue evidence="5">Leaves</tissue>
    </source>
</reference>
<dbReference type="SUPFAM" id="SSF47459">
    <property type="entry name" value="HLH, helix-loop-helix DNA-binding domain"/>
    <property type="match status" value="1"/>
</dbReference>
<dbReference type="EMBL" id="CM010717">
    <property type="protein sequence ID" value="RZC56822.1"/>
    <property type="molecule type" value="Genomic_DNA"/>
</dbReference>
<keyword evidence="6" id="KW-1185">Reference proteome</keyword>
<dbReference type="Proteomes" id="UP000316621">
    <property type="component" value="Chromosome 3"/>
</dbReference>
<dbReference type="Gramene" id="RZC56822">
    <property type="protein sequence ID" value="RZC56822"/>
    <property type="gene ID" value="C5167_015673"/>
</dbReference>
<dbReference type="InterPro" id="IPR011598">
    <property type="entry name" value="bHLH_dom"/>
</dbReference>
<evidence type="ECO:0000256" key="3">
    <source>
        <dbReference type="SAM" id="MobiDB-lite"/>
    </source>
</evidence>